<proteinExistence type="predicted"/>
<sequence length="594" mass="66796">MDPEGLIDHNVVTGRIVALPDVAEILETKHHGESAWAKATRVRVLHKDGREEDYFMKVSVGHHGHEALKGEFESTSAIYSITPDFCPKPIACGTFSSDPTSHFYICKFYDFTKGVPDPTSFGEKLARLHSDHTSPNGKFGFHCVTYNGNLPQDNSWSDSWEAFFTNGLRHVLKIREERAGPNAELNGLLPPLFDRVIPRLLRPLESNGRKILSSLVHGDLWYGNAGIVDEGTDEGIVYDPASFWAHNECMLNPPNTNMLGNWRPERNKFTRRYFQAYHSHIPKSEPQEDYDGRNALYSLYDAVKLALAQGYRHIDGAYDYGNEKEIGEAIKESGIPRQEIFVTSKLAQTWHEPADVGRALNESLKNLQLDYVPHAYKAGENNKTIRHPSGNGKPVIDYNLSRRYPETWQAMENLVASGKAHSIGLSNFNILKTKKILEVATIIPAVNQVEIHPYLPQHELQLFSAQHGILLVAHQPLGGRPASFVRGHPDEPFPTEDQQIVHIASECNMTPAQVCLSWAVQRGIPVVPKSVSEAHMKQNLGLKRLPDDLFSIVDRLSSERGPLRFLDPCRHVGFDIFDEEKDQPVQDSAPWDSL</sequence>
<reference evidence="1 2" key="1">
    <citation type="journal article" date="2022" name="New Phytol.">
        <title>Ecological generalism drives hyperdiversity of secondary metabolite gene clusters in xylarialean endophytes.</title>
        <authorList>
            <person name="Franco M.E.E."/>
            <person name="Wisecaver J.H."/>
            <person name="Arnold A.E."/>
            <person name="Ju Y.M."/>
            <person name="Slot J.C."/>
            <person name="Ahrendt S."/>
            <person name="Moore L.P."/>
            <person name="Eastman K.E."/>
            <person name="Scott K."/>
            <person name="Konkel Z."/>
            <person name="Mondo S.J."/>
            <person name="Kuo A."/>
            <person name="Hayes R.D."/>
            <person name="Haridas S."/>
            <person name="Andreopoulos B."/>
            <person name="Riley R."/>
            <person name="LaButti K."/>
            <person name="Pangilinan J."/>
            <person name="Lipzen A."/>
            <person name="Amirebrahimi M."/>
            <person name="Yan J."/>
            <person name="Adam C."/>
            <person name="Keymanesh K."/>
            <person name="Ng V."/>
            <person name="Louie K."/>
            <person name="Northen T."/>
            <person name="Drula E."/>
            <person name="Henrissat B."/>
            <person name="Hsieh H.M."/>
            <person name="Youens-Clark K."/>
            <person name="Lutzoni F."/>
            <person name="Miadlikowska J."/>
            <person name="Eastwood D.C."/>
            <person name="Hamelin R.C."/>
            <person name="Grigoriev I.V."/>
            <person name="U'Ren J.M."/>
        </authorList>
    </citation>
    <scope>NUCLEOTIDE SEQUENCE [LARGE SCALE GENOMIC DNA]</scope>
    <source>
        <strain evidence="1 2">CBS 119005</strain>
    </source>
</reference>
<organism evidence="1 2">
    <name type="scientific">Hypoxylon rubiginosum</name>
    <dbReference type="NCBI Taxonomy" id="110542"/>
    <lineage>
        <taxon>Eukaryota</taxon>
        <taxon>Fungi</taxon>
        <taxon>Dikarya</taxon>
        <taxon>Ascomycota</taxon>
        <taxon>Pezizomycotina</taxon>
        <taxon>Sordariomycetes</taxon>
        <taxon>Xylariomycetidae</taxon>
        <taxon>Xylariales</taxon>
        <taxon>Hypoxylaceae</taxon>
        <taxon>Hypoxylon</taxon>
    </lineage>
</organism>
<dbReference type="Proteomes" id="UP001497700">
    <property type="component" value="Unassembled WGS sequence"/>
</dbReference>
<evidence type="ECO:0000313" key="1">
    <source>
        <dbReference type="EMBL" id="KAI4859601.1"/>
    </source>
</evidence>
<keyword evidence="2" id="KW-1185">Reference proteome</keyword>
<accession>A0ACB9YKG8</accession>
<comment type="caution">
    <text evidence="1">The sequence shown here is derived from an EMBL/GenBank/DDBJ whole genome shotgun (WGS) entry which is preliminary data.</text>
</comment>
<dbReference type="EMBL" id="MU393624">
    <property type="protein sequence ID" value="KAI4859601.1"/>
    <property type="molecule type" value="Genomic_DNA"/>
</dbReference>
<evidence type="ECO:0000313" key="2">
    <source>
        <dbReference type="Proteomes" id="UP001497700"/>
    </source>
</evidence>
<gene>
    <name evidence="1" type="ORF">F4820DRAFT_462369</name>
</gene>
<name>A0ACB9YKG8_9PEZI</name>
<protein>
    <submittedName>
        <fullName evidence="1">NADP-dependent oxidoreductase domain-containing protein</fullName>
    </submittedName>
</protein>